<sequence>MTRSSKVGKKRAWEPGEPKVIVFLSATVRADIACINGSAARLKENQEKRKFRLESIKSNDSTNQG</sequence>
<name>A0A1R3JGU4_COCAP</name>
<dbReference type="Proteomes" id="UP000188268">
    <property type="component" value="Unassembled WGS sequence"/>
</dbReference>
<comment type="caution">
    <text evidence="1">The sequence shown here is derived from an EMBL/GenBank/DDBJ whole genome shotgun (WGS) entry which is preliminary data.</text>
</comment>
<keyword evidence="2" id="KW-1185">Reference proteome</keyword>
<dbReference type="EMBL" id="AWWV01007971">
    <property type="protein sequence ID" value="OMO94058.1"/>
    <property type="molecule type" value="Genomic_DNA"/>
</dbReference>
<organism evidence="1 2">
    <name type="scientific">Corchorus capsularis</name>
    <name type="common">Jute</name>
    <dbReference type="NCBI Taxonomy" id="210143"/>
    <lineage>
        <taxon>Eukaryota</taxon>
        <taxon>Viridiplantae</taxon>
        <taxon>Streptophyta</taxon>
        <taxon>Embryophyta</taxon>
        <taxon>Tracheophyta</taxon>
        <taxon>Spermatophyta</taxon>
        <taxon>Magnoliopsida</taxon>
        <taxon>eudicotyledons</taxon>
        <taxon>Gunneridae</taxon>
        <taxon>Pentapetalae</taxon>
        <taxon>rosids</taxon>
        <taxon>malvids</taxon>
        <taxon>Malvales</taxon>
        <taxon>Malvaceae</taxon>
        <taxon>Grewioideae</taxon>
        <taxon>Apeibeae</taxon>
        <taxon>Corchorus</taxon>
    </lineage>
</organism>
<dbReference type="Gramene" id="OMO94058">
    <property type="protein sequence ID" value="OMO94058"/>
    <property type="gene ID" value="CCACVL1_06210"/>
</dbReference>
<protein>
    <submittedName>
        <fullName evidence="1">Uncharacterized protein</fullName>
    </submittedName>
</protein>
<dbReference type="AlphaFoldDB" id="A0A1R3JGU4"/>
<evidence type="ECO:0000313" key="2">
    <source>
        <dbReference type="Proteomes" id="UP000188268"/>
    </source>
</evidence>
<accession>A0A1R3JGU4</accession>
<reference evidence="1 2" key="1">
    <citation type="submission" date="2013-09" db="EMBL/GenBank/DDBJ databases">
        <title>Corchorus capsularis genome sequencing.</title>
        <authorList>
            <person name="Alam M."/>
            <person name="Haque M.S."/>
            <person name="Islam M.S."/>
            <person name="Emdad E.M."/>
            <person name="Islam M.M."/>
            <person name="Ahmed B."/>
            <person name="Halim A."/>
            <person name="Hossen Q.M.M."/>
            <person name="Hossain M.Z."/>
            <person name="Ahmed R."/>
            <person name="Khan M.M."/>
            <person name="Islam R."/>
            <person name="Rashid M.M."/>
            <person name="Khan S.A."/>
            <person name="Rahman M.S."/>
            <person name="Alam M."/>
        </authorList>
    </citation>
    <scope>NUCLEOTIDE SEQUENCE [LARGE SCALE GENOMIC DNA]</scope>
    <source>
        <strain evidence="2">cv. CVL-1</strain>
        <tissue evidence="1">Whole seedling</tissue>
    </source>
</reference>
<evidence type="ECO:0000313" key="1">
    <source>
        <dbReference type="EMBL" id="OMO94058.1"/>
    </source>
</evidence>
<gene>
    <name evidence="1" type="ORF">CCACVL1_06210</name>
</gene>
<proteinExistence type="predicted"/>